<evidence type="ECO:0000256" key="2">
    <source>
        <dbReference type="SAM" id="MobiDB-lite"/>
    </source>
</evidence>
<dbReference type="OrthoDB" id="19311at2759"/>
<dbReference type="InterPro" id="IPR003913">
    <property type="entry name" value="Tuberin"/>
</dbReference>
<feature type="region of interest" description="Disordered" evidence="2">
    <location>
        <begin position="1"/>
        <end position="24"/>
    </location>
</feature>
<dbReference type="GO" id="GO:0033596">
    <property type="term" value="C:TSC1-TSC2 complex"/>
    <property type="evidence" value="ECO:0007669"/>
    <property type="project" value="InterPro"/>
</dbReference>
<dbReference type="Pfam" id="PF03542">
    <property type="entry name" value="Tuberin"/>
    <property type="match status" value="1"/>
</dbReference>
<dbReference type="PRINTS" id="PR01431">
    <property type="entry name" value="TUBERIN"/>
</dbReference>
<feature type="compositionally biased region" description="Polar residues" evidence="2">
    <location>
        <begin position="1762"/>
        <end position="1773"/>
    </location>
</feature>
<gene>
    <name evidence="4" type="ORF">MAM1_0060d03781</name>
</gene>
<dbReference type="PANTHER" id="PTHR10063">
    <property type="entry name" value="TUBERIN"/>
    <property type="match status" value="1"/>
</dbReference>
<dbReference type="GO" id="GO:0005096">
    <property type="term" value="F:GTPase activator activity"/>
    <property type="evidence" value="ECO:0007669"/>
    <property type="project" value="UniProtKB-KW"/>
</dbReference>
<dbReference type="GO" id="GO:0005634">
    <property type="term" value="C:nucleus"/>
    <property type="evidence" value="ECO:0007669"/>
    <property type="project" value="InterPro"/>
</dbReference>
<name>A0A0C9M4R4_9FUNG</name>
<dbReference type="InterPro" id="IPR018515">
    <property type="entry name" value="Tuberin-type_domain"/>
</dbReference>
<feature type="compositionally biased region" description="Low complexity" evidence="2">
    <location>
        <begin position="1368"/>
        <end position="1382"/>
    </location>
</feature>
<feature type="compositionally biased region" description="Low complexity" evidence="2">
    <location>
        <begin position="1745"/>
        <end position="1761"/>
    </location>
</feature>
<dbReference type="FunFam" id="3.40.50.11210:FF:000007">
    <property type="entry name" value="Tuberous sclerosis 2"/>
    <property type="match status" value="1"/>
</dbReference>
<dbReference type="InterPro" id="IPR027107">
    <property type="entry name" value="Tuberin/Ral-act_asu"/>
</dbReference>
<feature type="region of interest" description="Disordered" evidence="2">
    <location>
        <begin position="633"/>
        <end position="661"/>
    </location>
</feature>
<feature type="region of interest" description="Disordered" evidence="2">
    <location>
        <begin position="1344"/>
        <end position="1387"/>
    </location>
</feature>
<dbReference type="InterPro" id="IPR000331">
    <property type="entry name" value="Rap/Ran_GAP_dom"/>
</dbReference>
<dbReference type="SUPFAM" id="SSF48371">
    <property type="entry name" value="ARM repeat"/>
    <property type="match status" value="1"/>
</dbReference>
<evidence type="ECO:0000256" key="1">
    <source>
        <dbReference type="ARBA" id="ARBA00022468"/>
    </source>
</evidence>
<dbReference type="STRING" id="91626.A0A0C9M4R4"/>
<dbReference type="GO" id="GO:0032007">
    <property type="term" value="P:negative regulation of TOR signaling"/>
    <property type="evidence" value="ECO:0007669"/>
    <property type="project" value="InterPro"/>
</dbReference>
<dbReference type="InterPro" id="IPR024584">
    <property type="entry name" value="Tuberin_N"/>
</dbReference>
<evidence type="ECO:0000313" key="4">
    <source>
        <dbReference type="EMBL" id="GAN04321.1"/>
    </source>
</evidence>
<keyword evidence="1" id="KW-0343">GTPase activation</keyword>
<dbReference type="Pfam" id="PF02145">
    <property type="entry name" value="Rap_GAP"/>
    <property type="match status" value="1"/>
</dbReference>
<dbReference type="SUPFAM" id="SSF111347">
    <property type="entry name" value="Rap/Ran-GAP"/>
    <property type="match status" value="1"/>
</dbReference>
<dbReference type="Pfam" id="PF11864">
    <property type="entry name" value="DUF3384"/>
    <property type="match status" value="1"/>
</dbReference>
<feature type="compositionally biased region" description="Low complexity" evidence="2">
    <location>
        <begin position="1348"/>
        <end position="1358"/>
    </location>
</feature>
<dbReference type="EMBL" id="DF836349">
    <property type="protein sequence ID" value="GAN04321.1"/>
    <property type="molecule type" value="Genomic_DNA"/>
</dbReference>
<dbReference type="PANTHER" id="PTHR10063:SF0">
    <property type="entry name" value="TUBERIN"/>
    <property type="match status" value="1"/>
</dbReference>
<proteinExistence type="predicted"/>
<dbReference type="Gene3D" id="3.40.50.11210">
    <property type="entry name" value="Rap/Ran-GAP"/>
    <property type="match status" value="1"/>
</dbReference>
<organism evidence="4">
    <name type="scientific">Mucor ambiguus</name>
    <dbReference type="NCBI Taxonomy" id="91626"/>
    <lineage>
        <taxon>Eukaryota</taxon>
        <taxon>Fungi</taxon>
        <taxon>Fungi incertae sedis</taxon>
        <taxon>Mucoromycota</taxon>
        <taxon>Mucoromycotina</taxon>
        <taxon>Mucoromycetes</taxon>
        <taxon>Mucorales</taxon>
        <taxon>Mucorineae</taxon>
        <taxon>Mucoraceae</taxon>
        <taxon>Mucor</taxon>
    </lineage>
</organism>
<sequence>MSSHHTTRQQQQQSSNTASSSSSNHWLSNILRSRASSVSVESCLNLSTRDPSQPLDARPVLPLLEQSQPLTSRCKHLAVFSDICKSYRFTHLENVFFTVQDILDASMPREARHGVFEFMLACIEGQYTDLGMARVTFYASLRNYTHWEDFSDMYRVLYKLCKEGRDISGFEKNVAKLLIHWINIAIQQQPHRENAAVPYLSDLLHLLTAIAKFNFALFEEYEVTQMIAATHKAFFSTHDVGDMGSCLDFADIVVRYRFVPFEALSLFLDMVSASVMLVPVELQKSKSWPIFQNLLRSHCAHSAILTLCRFLDKEPSKVDADNILIKGAITLLSEIAWGKNGSGAEVYMVSDSVILMYMRRAASKENDGINGTLLQCLSGLVDTAENTPSLMEWDAIWDIVDAVTSYILKITDNNSNSDIKLFSVTESASSSSLHSIQQFAQFSNIIIRLYQSKQYKGPLTRFMQVLYRLRAYCCDNTASILLDYYVMEHSFLPSTEHWLKLLQEVTNTFFIHANSTTTTPALRLNMLNIVSDVCTSVKDFYSEVMYETIVIPMMQKLPLETDANIRQLAIDLLVSSLSDCQNEAIFDKLIQILRDCAQCHCINAEDQQHQHQHARYNQHLTNSKLTSMRMAHLPHSPQTHRQSSTSTATSTSSSSSSTATITNASMAQKQHSAFVADTATDEFFSGGSCMGVPAMCGISDLFESLLLASNGKLCSKTFNIITEIANDRSDLSCPYGGPKIVALDLLLRFRCPTNHHIYLIEDRKLLTRSTYAILTQTHTYTHTHADTARIDVEEENTVIAAIRLQQQKKRLAAEMKKSSQMFMPGPIINTSSRVQQQAQQAPPHTKVVFHPSPHVFSYNESPQSDAEAVLDINEMLKSYVRVLSHSPNWVVVLFVLKRLSQQLSNKHLFCGASPYINKLRRRLVKWTSTRKFLEQLTNLPPHIKRNDLNVYAYSLLTVLISYRRIFTEPKQDQDEIVYAFYVGIMQVTSATRLCINSLAVCCHEMPLSVAKMLNEILQRMSQIISVSSVSVHILEFLSALARLPDLYANFTGDMYKPVFAIALNYLQHSHSQQQQQASPISTPSASPMIPGQASGQKEVSQGALKQYVLIMAYLVITVWFTAIPLRERRKHVPFIIQRLLSGISMGKLIDEQTYTCIDMLSRFTFADVSLAPQKSIVSKILMGDGDTVSAPSAKQSQRTWVYGHTLLTLRTAKSLGWVEVTIRRPSGTVSMMCYVENKIKSDDIDYRTLPALLMMQYQPDLMASKIMKDRKEEEELLLKQTLIKKPEDSEDSQDQQQQQQQEEGLGITFDDDAVAKQQFPIGTPTRRLSDQAVVSATVATRSEGLVMAPSDSSEQIPSSPSPPPPSAPGGSSSTVSPAPAVSRRPSVSQKGLIELLNKDSESTIESVNTSSLSIATESAIEEEDERVGRKAIDAAVREVLSDPKPSNELTAAANNPVIQLRKTEPSIDPGFLYLQFNNYPDIARAIDVSPPLPDDEATARTLATFDRIPVVDFHKIGVLYVGKGQTHELEILANTYGSPDYVRFLNALGTIQRLHGLSGNTGGLDREMDIDGRYAYFWKDDVTEAVFHAATMMPTNLERDPQCSAKKRHIGNDYVSIVYNDSGMDYAFDTLPSQFNFINIVVSPHSISTEAVSPTHALIGAENSFFKVEMQRRPDMPDIGPLSEPKLVSAQSLPGFVRQAAIHANIFAQVFWQSASAGGKREYVSHWRERLKQIQRVKERLAGKSAAAAAGSGGTASASATPNLDHTMSSSGKTSKDGYPYEALLDFTKYT</sequence>
<dbReference type="InterPro" id="IPR016024">
    <property type="entry name" value="ARM-type_fold"/>
</dbReference>
<dbReference type="InterPro" id="IPR035974">
    <property type="entry name" value="Rap/Ran-GAP_sf"/>
</dbReference>
<feature type="region of interest" description="Disordered" evidence="2">
    <location>
        <begin position="1745"/>
        <end position="1775"/>
    </location>
</feature>
<keyword evidence="5" id="KW-1185">Reference proteome</keyword>
<dbReference type="Proteomes" id="UP000053815">
    <property type="component" value="Unassembled WGS sequence"/>
</dbReference>
<dbReference type="PROSITE" id="PS50085">
    <property type="entry name" value="RAPGAP"/>
    <property type="match status" value="1"/>
</dbReference>
<feature type="domain" description="Rap-GAP" evidence="3">
    <location>
        <begin position="1502"/>
        <end position="1741"/>
    </location>
</feature>
<dbReference type="GO" id="GO:0051056">
    <property type="term" value="P:regulation of small GTPase mediated signal transduction"/>
    <property type="evidence" value="ECO:0007669"/>
    <property type="project" value="InterPro"/>
</dbReference>
<reference evidence="4" key="1">
    <citation type="submission" date="2014-09" db="EMBL/GenBank/DDBJ databases">
        <title>Draft genome sequence of an oleaginous Mucoromycotina fungus Mucor ambiguus NBRC6742.</title>
        <authorList>
            <person name="Takeda I."/>
            <person name="Yamane N."/>
            <person name="Morita T."/>
            <person name="Tamano K."/>
            <person name="Machida M."/>
            <person name="Baker S."/>
            <person name="Koike H."/>
        </authorList>
    </citation>
    <scope>NUCLEOTIDE SEQUENCE</scope>
    <source>
        <strain evidence="4">NBRC 6742</strain>
    </source>
</reference>
<evidence type="ECO:0000259" key="3">
    <source>
        <dbReference type="PROSITE" id="PS50085"/>
    </source>
</evidence>
<accession>A0A0C9M4R4</accession>
<feature type="compositionally biased region" description="Low complexity" evidence="2">
    <location>
        <begin position="643"/>
        <end position="661"/>
    </location>
</feature>
<protein>
    <recommendedName>
        <fullName evidence="3">Rap-GAP domain-containing protein</fullName>
    </recommendedName>
</protein>
<evidence type="ECO:0000313" key="5">
    <source>
        <dbReference type="Proteomes" id="UP000053815"/>
    </source>
</evidence>